<dbReference type="AlphaFoldDB" id="A0A7C2BF43"/>
<reference evidence="1" key="1">
    <citation type="journal article" date="2020" name="mSystems">
        <title>Genome- and Community-Level Interaction Insights into Carbon Utilization and Element Cycling Functions of Hydrothermarchaeota in Hydrothermal Sediment.</title>
        <authorList>
            <person name="Zhou Z."/>
            <person name="Liu Y."/>
            <person name="Xu W."/>
            <person name="Pan J."/>
            <person name="Luo Z.H."/>
            <person name="Li M."/>
        </authorList>
    </citation>
    <scope>NUCLEOTIDE SEQUENCE [LARGE SCALE GENOMIC DNA]</scope>
    <source>
        <strain evidence="1">SpSt-222</strain>
    </source>
</reference>
<gene>
    <name evidence="1" type="ORF">ENP47_03970</name>
</gene>
<comment type="caution">
    <text evidence="1">The sequence shown here is derived from an EMBL/GenBank/DDBJ whole genome shotgun (WGS) entry which is preliminary data.</text>
</comment>
<proteinExistence type="predicted"/>
<name>A0A7C2BF43_THERO</name>
<evidence type="ECO:0000313" key="1">
    <source>
        <dbReference type="EMBL" id="HEF64745.1"/>
    </source>
</evidence>
<protein>
    <submittedName>
        <fullName evidence="1">Uncharacterized protein</fullName>
    </submittedName>
</protein>
<dbReference type="EMBL" id="DSJL01000009">
    <property type="protein sequence ID" value="HEF64745.1"/>
    <property type="molecule type" value="Genomic_DNA"/>
</dbReference>
<organism evidence="1">
    <name type="scientific">Thermomicrobium roseum</name>
    <dbReference type="NCBI Taxonomy" id="500"/>
    <lineage>
        <taxon>Bacteria</taxon>
        <taxon>Pseudomonadati</taxon>
        <taxon>Thermomicrobiota</taxon>
        <taxon>Thermomicrobia</taxon>
        <taxon>Thermomicrobiales</taxon>
        <taxon>Thermomicrobiaceae</taxon>
        <taxon>Thermomicrobium</taxon>
    </lineage>
</organism>
<accession>A0A7C2BF43</accession>
<sequence>MLTTDLEHPTLPTGSLLGALKYPPLQRWSDRGGASQIIGDAWARYVVGYLEPLVGGPIDLWEGRGTLRALIPLDLDSSLRGTLPRRVRIPDLLLVIEEPAGMFVRALDAKFDISVAEAEQVSIQNLERLLAGSESIARRVMTVSRCGRLMTGEGGVAAPEHWSTRALLPRLDGRDARLHRRQVLCLPVRPPDLFRTVPEAQLVGQLARLDRLPVSPAQDLAVATYYLRLVCACRWCYTEERKPLLDGGEFRVVHDEFAAALAERIAGASSAFQVVEVWTQQVEPIQRARRELEPFLEPPVSKEEVKALLDSCDNLGGASGLRGVLRTLRERYRIRLVERVGVIPASQAAESVTQRARELATLQRELRSWALEELRRIVTESRAGPLPGTSQVSHT</sequence>